<evidence type="ECO:0000313" key="5">
    <source>
        <dbReference type="EMBL" id="KAG2608607.1"/>
    </source>
</evidence>
<dbReference type="Pfam" id="PF03081">
    <property type="entry name" value="Exo70_C"/>
    <property type="match status" value="1"/>
</dbReference>
<keyword evidence="6" id="KW-1185">Reference proteome</keyword>
<dbReference type="Gene3D" id="1.20.1280.170">
    <property type="entry name" value="Exocyst complex component Exo70"/>
    <property type="match status" value="1"/>
</dbReference>
<evidence type="ECO:0000256" key="3">
    <source>
        <dbReference type="RuleBase" id="RU365026"/>
    </source>
</evidence>
<dbReference type="Proteomes" id="UP000823388">
    <property type="component" value="Chromosome 4N"/>
</dbReference>
<dbReference type="PANTHER" id="PTHR12542">
    <property type="entry name" value="EXOCYST COMPLEX PROTEIN EXO70"/>
    <property type="match status" value="1"/>
</dbReference>
<keyword evidence="3" id="KW-0653">Protein transport</keyword>
<evidence type="ECO:0000313" key="6">
    <source>
        <dbReference type="Proteomes" id="UP000823388"/>
    </source>
</evidence>
<dbReference type="PANTHER" id="PTHR12542:SF137">
    <property type="entry name" value="EXOCYST SUBUNIT EXO70 FAMILY PROTEIN"/>
    <property type="match status" value="1"/>
</dbReference>
<dbReference type="InterPro" id="IPR046364">
    <property type="entry name" value="Exo70_C"/>
</dbReference>
<evidence type="ECO:0000256" key="2">
    <source>
        <dbReference type="ARBA" id="ARBA00022448"/>
    </source>
</evidence>
<dbReference type="GO" id="GO:0005546">
    <property type="term" value="F:phosphatidylinositol-4,5-bisphosphate binding"/>
    <property type="evidence" value="ECO:0007669"/>
    <property type="project" value="InterPro"/>
</dbReference>
<name>A0A8T0TED8_PANVG</name>
<comment type="similarity">
    <text evidence="1 3">Belongs to the EXO70 family.</text>
</comment>
<dbReference type="EMBL" id="CM029044">
    <property type="protein sequence ID" value="KAG2608607.1"/>
    <property type="molecule type" value="Genomic_DNA"/>
</dbReference>
<keyword evidence="3" id="KW-0268">Exocytosis</keyword>
<accession>A0A8T0TED8</accession>
<organism evidence="5 6">
    <name type="scientific">Panicum virgatum</name>
    <name type="common">Blackwell switchgrass</name>
    <dbReference type="NCBI Taxonomy" id="38727"/>
    <lineage>
        <taxon>Eukaryota</taxon>
        <taxon>Viridiplantae</taxon>
        <taxon>Streptophyta</taxon>
        <taxon>Embryophyta</taxon>
        <taxon>Tracheophyta</taxon>
        <taxon>Spermatophyta</taxon>
        <taxon>Magnoliopsida</taxon>
        <taxon>Liliopsida</taxon>
        <taxon>Poales</taxon>
        <taxon>Poaceae</taxon>
        <taxon>PACMAD clade</taxon>
        <taxon>Panicoideae</taxon>
        <taxon>Panicodae</taxon>
        <taxon>Paniceae</taxon>
        <taxon>Panicinae</taxon>
        <taxon>Panicum</taxon>
        <taxon>Panicum sect. Hiantes</taxon>
    </lineage>
</organism>
<dbReference type="SUPFAM" id="SSF74788">
    <property type="entry name" value="Cullin repeat-like"/>
    <property type="match status" value="1"/>
</dbReference>
<comment type="function">
    <text evidence="3">Component of the exocyst complex.</text>
</comment>
<dbReference type="GO" id="GO:0000145">
    <property type="term" value="C:exocyst"/>
    <property type="evidence" value="ECO:0007669"/>
    <property type="project" value="InterPro"/>
</dbReference>
<evidence type="ECO:0000259" key="4">
    <source>
        <dbReference type="Pfam" id="PF03081"/>
    </source>
</evidence>
<feature type="domain" description="Exocyst complex subunit Exo70 C-terminal" evidence="4">
    <location>
        <begin position="3"/>
        <end position="153"/>
    </location>
</feature>
<evidence type="ECO:0000256" key="1">
    <source>
        <dbReference type="ARBA" id="ARBA00006756"/>
    </source>
</evidence>
<gene>
    <name evidence="5" type="ORF">PVAP13_4NG336232</name>
</gene>
<comment type="caution">
    <text evidence="5">The sequence shown here is derived from an EMBL/GenBank/DDBJ whole genome shotgun (WGS) entry which is preliminary data.</text>
</comment>
<dbReference type="InterPro" id="IPR016159">
    <property type="entry name" value="Cullin_repeat-like_dom_sf"/>
</dbReference>
<dbReference type="GO" id="GO:0015031">
    <property type="term" value="P:protein transport"/>
    <property type="evidence" value="ECO:0007669"/>
    <property type="project" value="UniProtKB-KW"/>
</dbReference>
<protein>
    <recommendedName>
        <fullName evidence="3">Exocyst subunit Exo70 family protein</fullName>
    </recommendedName>
</protein>
<sequence>MASCLEQNLASRSQSFADQGLRFLFLLNNSYFIRQQNLLIDLDIFDIAQLTRKVGDYMESYLQVSWAPVLSCLLTPTPRCFGKNYSPLPKFDSEFQKTYSTQKLWKVPDPELRKTLRRAITEKIISGYTKYIEDSNVTTLKFTPQNLEEMLQELFEG</sequence>
<proteinExistence type="inferred from homology"/>
<reference evidence="5" key="1">
    <citation type="submission" date="2020-05" db="EMBL/GenBank/DDBJ databases">
        <title>WGS assembly of Panicum virgatum.</title>
        <authorList>
            <person name="Lovell J.T."/>
            <person name="Jenkins J."/>
            <person name="Shu S."/>
            <person name="Juenger T.E."/>
            <person name="Schmutz J."/>
        </authorList>
    </citation>
    <scope>NUCLEOTIDE SEQUENCE</scope>
    <source>
        <strain evidence="5">AP13</strain>
    </source>
</reference>
<dbReference type="AlphaFoldDB" id="A0A8T0TED8"/>
<keyword evidence="2 3" id="KW-0813">Transport</keyword>
<dbReference type="InterPro" id="IPR004140">
    <property type="entry name" value="Exo70"/>
</dbReference>
<dbReference type="GO" id="GO:0006887">
    <property type="term" value="P:exocytosis"/>
    <property type="evidence" value="ECO:0007669"/>
    <property type="project" value="UniProtKB-KW"/>
</dbReference>